<dbReference type="SUPFAM" id="SSF56300">
    <property type="entry name" value="Metallo-dependent phosphatases"/>
    <property type="match status" value="1"/>
</dbReference>
<dbReference type="InterPro" id="IPR043128">
    <property type="entry name" value="Rev_trsase/Diguanyl_cyclase"/>
</dbReference>
<dbReference type="InterPro" id="IPR024654">
    <property type="entry name" value="Calcineurin-like_PHP_lpxH"/>
</dbReference>
<dbReference type="EC" id="3.1.4.-" evidence="2"/>
<dbReference type="InParanoid" id="A0A397RXI8"/>
<dbReference type="GO" id="GO:0016787">
    <property type="term" value="F:hydrolase activity"/>
    <property type="evidence" value="ECO:0007669"/>
    <property type="project" value="UniProtKB-UniRule"/>
</dbReference>
<gene>
    <name evidence="5" type="ORF">EI71_00559</name>
</gene>
<dbReference type="InterPro" id="IPR000160">
    <property type="entry name" value="GGDEF_dom"/>
</dbReference>
<dbReference type="AlphaFoldDB" id="A0A397RXI8"/>
<dbReference type="OrthoDB" id="9800565at2"/>
<keyword evidence="6" id="KW-1185">Reference proteome</keyword>
<sequence>MKILLISDSHNKLVDENFKEFDAIIHCGDYGNSLPILKNNNIHYVIGNCDSFGPKELLLDLFGRKVFITHGHYYGVKESYDRVMYRALELGASVCLFGHTHIPIWRPSDDLLTMNPGAYMDDFRIIITDDYIYYYFEDKNYKKFEFKWWWKLMSLDEILQLDKVQSSVKKIDLFVSQKTKFSKDYMKAIAYKGLVLHELGKTNDALKLLYEYVPDINKMDSEGVIALCSSIVDVTISIGAYDQAAKYIRIKQKYLPISRQSEYIKDSTRLYLAKRDYENAKQSLKEYLDDDITREEEIFALEKLSDIYYMERDYDKYLELIPRLESYYATTLDLSHQEEIAKNKIEIAFIRKNYIRVIQDGDSFFNEYDASIDKKLLIASYMIKSYILVDNYKKASIVESNYEEYITIDYPKESLEFAKAALDLYIHTNTASSIISYRRKIEELEDVLNPKEDIKKVVKKSKKKEEIVIPTIEEKEEVTLPLIKAEDTSYSPLGILNPKVVELPLQSQKVIEDIKTVKNITVSENYRKLSIIFDTMNQVDHNVKFREAFRRASIEIANQYSIKEIYLLYFDYKYLGLHYKVERVYDKEPKVDLLDGTLGYQAMQMGREVFLDLSDKTYSKSIVTGKDFISDTYAIAIPLFDNNRELGSITYLSDTPFLSEDLCYESLKLITSVLNTKLIEYLDREKNDIKNSKMLFIQENMSLGVIENLEGYYHFSDKAQEILGVLETLTDKDYFMHMESSDVIKYKEILKELYALKSKDIIFEYDFKKGNSKVRIKERFYPLLNNGMIIIYSLIEDITSEKKEKDDLVALAYENPISHMQTEVKLTVDLAKEYSKKKLSLVIIDVIDSLFYKDIYGLNFYNQVIYAVGLKLKDAFSNHFNIELYHLFGTTYAVLIKDINDKRIVDSILKNALDNASLSMKQLNYRVNIRFNAGVFRLGKNMNFNDIHELIENASDALIDASNMDSLDNHIAHYDSHLAKERFYQNHLVTAISEAIDQGKLSLMYKQIVNLTGNKVLGFYLEISMDTLEISKEDMDNVIKKKGLVSNIEKYMLRMAYQEMRLFNNETKAYPNLFIPVSKETLEEKYLESLATNEKFYKVNPKYITLVTDSIHNTCLESLRDTNYHLASKDIFDVYRGLCDYLIYDYHGVNSSSIPEILELCEKHNVTVILSNMDSSIDIDMARENGYQYIFGNYYNKRFRIKDLLQGVKRRKN</sequence>
<keyword evidence="2" id="KW-0479">Metal-binding</keyword>
<reference evidence="5 6" key="1">
    <citation type="submission" date="2018-08" db="EMBL/GenBank/DDBJ databases">
        <title>Genomic Encyclopedia of Archaeal and Bacterial Type Strains, Phase II (KMG-II): from individual species to whole genera.</title>
        <authorList>
            <person name="Goeker M."/>
        </authorList>
    </citation>
    <scope>NUCLEOTIDE SEQUENCE [LARGE SCALE GENOMIC DNA]</scope>
    <source>
        <strain evidence="5 6">ATCC 27112</strain>
    </source>
</reference>
<evidence type="ECO:0000259" key="4">
    <source>
        <dbReference type="PROSITE" id="PS50887"/>
    </source>
</evidence>
<accession>A0A397RXI8</accession>
<evidence type="ECO:0000313" key="5">
    <source>
        <dbReference type="EMBL" id="RIA77982.1"/>
    </source>
</evidence>
<dbReference type="PROSITE" id="PS50883">
    <property type="entry name" value="EAL"/>
    <property type="match status" value="1"/>
</dbReference>
<dbReference type="Gene3D" id="3.30.70.270">
    <property type="match status" value="1"/>
</dbReference>
<feature type="domain" description="EAL" evidence="3">
    <location>
        <begin position="985"/>
        <end position="1213"/>
    </location>
</feature>
<dbReference type="EMBL" id="QXEV01000004">
    <property type="protein sequence ID" value="RIA77982.1"/>
    <property type="molecule type" value="Genomic_DNA"/>
</dbReference>
<organism evidence="5 6">
    <name type="scientific">Anaeroplasma bactoclasticum</name>
    <dbReference type="NCBI Taxonomy" id="2088"/>
    <lineage>
        <taxon>Bacteria</taxon>
        <taxon>Bacillati</taxon>
        <taxon>Mycoplasmatota</taxon>
        <taxon>Mollicutes</taxon>
        <taxon>Anaeroplasmatales</taxon>
        <taxon>Anaeroplasmataceae</taxon>
        <taxon>Anaeroplasma</taxon>
    </lineage>
</organism>
<dbReference type="InterPro" id="IPR001633">
    <property type="entry name" value="EAL_dom"/>
</dbReference>
<dbReference type="Proteomes" id="UP000266506">
    <property type="component" value="Unassembled WGS sequence"/>
</dbReference>
<dbReference type="SUPFAM" id="SSF55073">
    <property type="entry name" value="Nucleotide cyclase"/>
    <property type="match status" value="1"/>
</dbReference>
<comment type="caution">
    <text evidence="5">The sequence shown here is derived from an EMBL/GenBank/DDBJ whole genome shotgun (WGS) entry which is preliminary data.</text>
</comment>
<dbReference type="PROSITE" id="PS50887">
    <property type="entry name" value="GGDEF"/>
    <property type="match status" value="1"/>
</dbReference>
<evidence type="ECO:0000256" key="2">
    <source>
        <dbReference type="RuleBase" id="RU362039"/>
    </source>
</evidence>
<dbReference type="NCBIfam" id="TIGR00040">
    <property type="entry name" value="yfcE"/>
    <property type="match status" value="1"/>
</dbReference>
<evidence type="ECO:0000256" key="1">
    <source>
        <dbReference type="ARBA" id="ARBA00008950"/>
    </source>
</evidence>
<dbReference type="InterPro" id="IPR029052">
    <property type="entry name" value="Metallo-depent_PP-like"/>
</dbReference>
<comment type="similarity">
    <text evidence="1 2">Belongs to the metallophosphoesterase superfamily. YfcE family.</text>
</comment>
<dbReference type="GO" id="GO:0046872">
    <property type="term" value="F:metal ion binding"/>
    <property type="evidence" value="ECO:0007669"/>
    <property type="project" value="UniProtKB-KW"/>
</dbReference>
<dbReference type="InterPro" id="IPR029787">
    <property type="entry name" value="Nucleotide_cyclase"/>
</dbReference>
<dbReference type="SMART" id="SM00052">
    <property type="entry name" value="EAL"/>
    <property type="match status" value="1"/>
</dbReference>
<comment type="cofactor">
    <cofactor evidence="2">
        <name>a divalent metal cation</name>
        <dbReference type="ChEBI" id="CHEBI:60240"/>
    </cofactor>
</comment>
<evidence type="ECO:0000259" key="3">
    <source>
        <dbReference type="PROSITE" id="PS50883"/>
    </source>
</evidence>
<dbReference type="Gene3D" id="3.60.21.10">
    <property type="match status" value="1"/>
</dbReference>
<proteinExistence type="inferred from homology"/>
<dbReference type="InterPro" id="IPR000979">
    <property type="entry name" value="Phosphodiesterase_MJ0936/Vps29"/>
</dbReference>
<protein>
    <recommendedName>
        <fullName evidence="2">Phosphoesterase</fullName>
        <ecNumber evidence="2">3.1.4.-</ecNumber>
    </recommendedName>
</protein>
<dbReference type="InterPro" id="IPR035919">
    <property type="entry name" value="EAL_sf"/>
</dbReference>
<name>A0A397RXI8_9MOLU</name>
<dbReference type="Gene3D" id="3.20.20.450">
    <property type="entry name" value="EAL domain"/>
    <property type="match status" value="1"/>
</dbReference>
<dbReference type="Pfam" id="PF12850">
    <property type="entry name" value="Metallophos_2"/>
    <property type="match status" value="1"/>
</dbReference>
<feature type="domain" description="GGDEF" evidence="4">
    <location>
        <begin position="837"/>
        <end position="976"/>
    </location>
</feature>
<dbReference type="SUPFAM" id="SSF141868">
    <property type="entry name" value="EAL domain-like"/>
    <property type="match status" value="1"/>
</dbReference>
<evidence type="ECO:0000313" key="6">
    <source>
        <dbReference type="Proteomes" id="UP000266506"/>
    </source>
</evidence>